<dbReference type="GO" id="GO:0005220">
    <property type="term" value="F:inositol 1,4,5-trisphosphate-gated calcium channel activity"/>
    <property type="evidence" value="ECO:0007669"/>
    <property type="project" value="InterPro"/>
</dbReference>
<dbReference type="Pfam" id="PF01365">
    <property type="entry name" value="RYDR_ITPR"/>
    <property type="match status" value="1"/>
</dbReference>
<keyword evidence="11" id="KW-1185">Reference proteome</keyword>
<dbReference type="GO" id="GO:0016020">
    <property type="term" value="C:membrane"/>
    <property type="evidence" value="ECO:0007669"/>
    <property type="project" value="UniProtKB-SubCell"/>
</dbReference>
<dbReference type="Proteomes" id="UP001190700">
    <property type="component" value="Unassembled WGS sequence"/>
</dbReference>
<dbReference type="GO" id="GO:0070679">
    <property type="term" value="F:inositol 1,4,5 trisphosphate binding"/>
    <property type="evidence" value="ECO:0007669"/>
    <property type="project" value="InterPro"/>
</dbReference>
<protein>
    <submittedName>
        <fullName evidence="10">Uncharacterized protein</fullName>
    </submittedName>
</protein>
<feature type="transmembrane region" description="Helical" evidence="6">
    <location>
        <begin position="1164"/>
        <end position="1183"/>
    </location>
</feature>
<reference evidence="10 11" key="1">
    <citation type="journal article" date="2015" name="Genome Biol. Evol.">
        <title>Comparative Genomics of a Bacterivorous Green Alga Reveals Evolutionary Causalities and Consequences of Phago-Mixotrophic Mode of Nutrition.</title>
        <authorList>
            <person name="Burns J.A."/>
            <person name="Paasch A."/>
            <person name="Narechania A."/>
            <person name="Kim E."/>
        </authorList>
    </citation>
    <scope>NUCLEOTIDE SEQUENCE [LARGE SCALE GENOMIC DNA]</scope>
    <source>
        <strain evidence="10 11">PLY_AMNH</strain>
    </source>
</reference>
<feature type="region of interest" description="Disordered" evidence="5">
    <location>
        <begin position="1523"/>
        <end position="1557"/>
    </location>
</feature>
<dbReference type="InterPro" id="IPR000493">
    <property type="entry name" value="InsP3_rcpt"/>
</dbReference>
<evidence type="ECO:0000256" key="1">
    <source>
        <dbReference type="ARBA" id="ARBA00004141"/>
    </source>
</evidence>
<dbReference type="InterPro" id="IPR000699">
    <property type="entry name" value="RIH_dom"/>
</dbReference>
<sequence length="1821" mass="198493">MKAFAATKTAIKRDLTKSLLSQPRKFKTGDAVLVVDTVDLVFKRQLTFQMRSIMATDEDNVEPLHYGDFISLGTLQGVEGFMLAEGAFDDDVSLLASPLSFDQCIFQICGRRQYSAAEELETFEKQERPADDAKEDKREDESVEDESGKKIRAALQSSKNNEFAMNELLEAKQFGTPVCFGDQIQLRHINSSKYVSISMKQLAPLEGDNLKVKLDEEGSSASWLTIVPRDKVESEGDAVLHGARLSLQHGVAFLHVSTLTGEDRLTHEVNGSLDPTVWGFMLFSTYSARQALGDQLRPGDVISLHCPETESYLCVLPRSIRGALTPSVEQERLDVYLADSDPSGVNGNAMFVLESERVDVGGGAHLAEECCRLRHLNTGRYLCIRDGQAETPQGRVDLLGSDLDASPSCWFSSAAAADIKRGGRQRFKAGAQLSTFSEPSILATSSLVRMNPREGHSTTLTDKVGVHLSGTGGRYLVRSEEQRLGSSRFIRLLAADFKALATGLFVHRQPPPLVRQNLFCVGAVQRLDAFIAGLEAERSVNLSGSLPQICSLLGQLLFFVNDLPLDTSLEEFAEREKAGTLRPSRERQLLLQQADVLMSTLTALELLTELSKTASRTAFGWAGSKISSRAHSRTPLGLPQPPGTSPSQRGSGNPGTRNPSRASKVAWEAKDTCSPLVFAKARRAFCPAAFRLLCVCLRGNSAVQTHVAGRFSVLVPYVTEEPGAALCITEMLGTNPELHHSRVGLHELKLFVTKLRECPVSASVLQVLRSLCSCQGRGVDNVQGTLVTLLLEEAPELLFRFHVEEQEGAPRLPWPVSESGGGETSSVAPPYTIIAGGDVLANGMLPLALSWDSPKTDSPMALFGKERVPITELYPLAARRAPPATAKTKKQAATTAFFEAQIRLAGEMCLSRNYSAIHSMYHMFGGGPGGMLVPFGGRTPVPANVARAYGALLSVVAHQELPSPVRAAAVHLLMHMYVDCAPQTRQILPRLLRTRPGQQHPAPPEEALVGVPAAQRAFFFDLQGLVAQHLRVLDGGYGDELTTALVDLLLELMQFGFYGAKEQLQQITEPLVSCIDCRIQKKPPGSAAPASGKELWGATMSKLRRQSSTNAQRRRKSIMQTTTWQGRVLMELESTRFLVLTLIVLLAFIGLAAVGVALGLDGSVEFVVCDAVGTVIFTTELAVRMGLYTKVHSYQRFWRDPFNYLDLLVVLLDVGFLLLDMIAASESSAGGFVKGLRALRGLKLLRLRAFRVVRASNVIRRIGTSTTQARARRAESVFNRYEDTPVEQLSTMVGMVRALGYILELQRDHNLSMLLSGFAEWARGGVPGAGPVAEAYNGARRWGASGSPSGSPSEANRSPVELVREALKQGELMSVRELDLIGVLLDLCMYQDASVVQGALSCLVKLHSMAMHMLEDLREVDLLVSPERIDAKERMRGQLEAVCDLAETFELWDALKSSEDLAKLEEMKSKLELLTEICRRPETALGAAEPYSPVPAVQSMLTKLGAFGIMMTVLGLVDELEDEDAGDGTNDDVKAADGADSDRESTKDSASSHYPPVVEPKADIKQEAVTDILALTCRFLCSWILLNPRNQELAHRELAVFIKLAERAPMVGALSVIAEIFRGNFRLLELFPLHLVTTLVKRDIAAMAELKTTASGPGRELAHFPPPASLLLFRSITHYGERNVAGNQLRIANELTKSQTMASGLLFLGGAPGSEQYELRSKLCAAAEQLQDDEPLPAELVYHGALLDVLTGCGVGTVGINNVEVKLQVRPDMHAPHFQFLFATPAATLSTILVVKVQCTLPCVPTTAYTWSQKSQLSRIG</sequence>
<dbReference type="Pfam" id="PF08709">
    <property type="entry name" value="Ins145_P3_rec"/>
    <property type="match status" value="1"/>
</dbReference>
<dbReference type="Gene3D" id="1.20.120.350">
    <property type="entry name" value="Voltage-gated potassium channels. Chain C"/>
    <property type="match status" value="1"/>
</dbReference>
<gene>
    <name evidence="10" type="ORF">CYMTET_16298</name>
</gene>
<dbReference type="InterPro" id="IPR014821">
    <property type="entry name" value="Ins145_P3_rcpt"/>
</dbReference>
<feature type="region of interest" description="Disordered" evidence="5">
    <location>
        <begin position="122"/>
        <end position="150"/>
    </location>
</feature>
<proteinExistence type="predicted"/>
<dbReference type="InterPro" id="IPR036300">
    <property type="entry name" value="MIR_dom_sf"/>
</dbReference>
<keyword evidence="2 6" id="KW-0812">Transmembrane</keyword>
<dbReference type="PANTHER" id="PTHR13715">
    <property type="entry name" value="RYANODINE RECEPTOR AND IP3 RECEPTOR"/>
    <property type="match status" value="1"/>
</dbReference>
<dbReference type="PRINTS" id="PR00779">
    <property type="entry name" value="INSP3RECEPTR"/>
</dbReference>
<comment type="subcellular location">
    <subcellularLocation>
        <location evidence="1">Membrane</location>
        <topology evidence="1">Multi-pass membrane protein</topology>
    </subcellularLocation>
</comment>
<name>A0AAE0L826_9CHLO</name>
<evidence type="ECO:0000259" key="7">
    <source>
        <dbReference type="Pfam" id="PF00520"/>
    </source>
</evidence>
<feature type="domain" description="Ion transport" evidence="7">
    <location>
        <begin position="1165"/>
        <end position="1265"/>
    </location>
</feature>
<dbReference type="SUPFAM" id="SSF81324">
    <property type="entry name" value="Voltage-gated potassium channels"/>
    <property type="match status" value="1"/>
</dbReference>
<dbReference type="GO" id="GO:0005783">
    <property type="term" value="C:endoplasmic reticulum"/>
    <property type="evidence" value="ECO:0007669"/>
    <property type="project" value="InterPro"/>
</dbReference>
<feature type="compositionally biased region" description="Polar residues" evidence="5">
    <location>
        <begin position="645"/>
        <end position="661"/>
    </location>
</feature>
<organism evidence="10 11">
    <name type="scientific">Cymbomonas tetramitiformis</name>
    <dbReference type="NCBI Taxonomy" id="36881"/>
    <lineage>
        <taxon>Eukaryota</taxon>
        <taxon>Viridiplantae</taxon>
        <taxon>Chlorophyta</taxon>
        <taxon>Pyramimonadophyceae</taxon>
        <taxon>Pyramimonadales</taxon>
        <taxon>Pyramimonadaceae</taxon>
        <taxon>Cymbomonas</taxon>
    </lineage>
</organism>
<evidence type="ECO:0000256" key="6">
    <source>
        <dbReference type="SAM" id="Phobius"/>
    </source>
</evidence>
<keyword evidence="4 6" id="KW-0472">Membrane</keyword>
<evidence type="ECO:0000256" key="5">
    <source>
        <dbReference type="SAM" id="MobiDB-lite"/>
    </source>
</evidence>
<feature type="region of interest" description="Disordered" evidence="5">
    <location>
        <begin position="630"/>
        <end position="663"/>
    </location>
</feature>
<dbReference type="PANTHER" id="PTHR13715:SF99">
    <property type="entry name" value="INOSITOL 1,4,5-TRISPHOSPHATE RECEPTOR-LIKE PROTEIN A"/>
    <property type="match status" value="1"/>
</dbReference>
<comment type="caution">
    <text evidence="10">The sequence shown here is derived from an EMBL/GenBank/DDBJ whole genome shotgun (WGS) entry which is preliminary data.</text>
</comment>
<feature type="compositionally biased region" description="Basic and acidic residues" evidence="5">
    <location>
        <begin position="1531"/>
        <end position="1547"/>
    </location>
</feature>
<dbReference type="Pfam" id="PF00520">
    <property type="entry name" value="Ion_trans"/>
    <property type="match status" value="1"/>
</dbReference>
<feature type="domain" description="RIH" evidence="8">
    <location>
        <begin position="553"/>
        <end position="799"/>
    </location>
</feature>
<evidence type="ECO:0000256" key="2">
    <source>
        <dbReference type="ARBA" id="ARBA00022692"/>
    </source>
</evidence>
<dbReference type="InterPro" id="IPR015925">
    <property type="entry name" value="Ryanodine_IP3_receptor"/>
</dbReference>
<dbReference type="SUPFAM" id="SSF82109">
    <property type="entry name" value="MIR domain"/>
    <property type="match status" value="2"/>
</dbReference>
<evidence type="ECO:0000256" key="4">
    <source>
        <dbReference type="ARBA" id="ARBA00023136"/>
    </source>
</evidence>
<feature type="domain" description="Inositol 1,4,5-trisphosphate/ryanodine receptor" evidence="9">
    <location>
        <begin position="60"/>
        <end position="287"/>
    </location>
</feature>
<dbReference type="EMBL" id="LGRX02007139">
    <property type="protein sequence ID" value="KAK3275581.1"/>
    <property type="molecule type" value="Genomic_DNA"/>
</dbReference>
<evidence type="ECO:0000313" key="11">
    <source>
        <dbReference type="Proteomes" id="UP001190700"/>
    </source>
</evidence>
<evidence type="ECO:0000256" key="3">
    <source>
        <dbReference type="ARBA" id="ARBA00022989"/>
    </source>
</evidence>
<evidence type="ECO:0000313" key="10">
    <source>
        <dbReference type="EMBL" id="KAK3275581.1"/>
    </source>
</evidence>
<evidence type="ECO:0000259" key="8">
    <source>
        <dbReference type="Pfam" id="PF01365"/>
    </source>
</evidence>
<keyword evidence="3 6" id="KW-1133">Transmembrane helix</keyword>
<accession>A0AAE0L826</accession>
<dbReference type="InterPro" id="IPR005821">
    <property type="entry name" value="Ion_trans_dom"/>
</dbReference>
<feature type="compositionally biased region" description="Basic and acidic residues" evidence="5">
    <location>
        <begin position="122"/>
        <end position="140"/>
    </location>
</feature>
<evidence type="ECO:0000259" key="9">
    <source>
        <dbReference type="Pfam" id="PF08709"/>
    </source>
</evidence>
<dbReference type="InterPro" id="IPR027359">
    <property type="entry name" value="Volt_channel_dom_sf"/>
</dbReference>
<dbReference type="Gene3D" id="2.80.10.50">
    <property type="match status" value="2"/>
</dbReference>
<feature type="transmembrane region" description="Helical" evidence="6">
    <location>
        <begin position="1137"/>
        <end position="1158"/>
    </location>
</feature>